<dbReference type="PATRIC" id="fig|467210.3.peg.2316"/>
<keyword evidence="2" id="KW-1185">Reference proteome</keyword>
<evidence type="ECO:0000313" key="2">
    <source>
        <dbReference type="Proteomes" id="UP000070394"/>
    </source>
</evidence>
<organism evidence="1 2">
    <name type="scientific">Lachnoanaerobaculum saburreum</name>
    <dbReference type="NCBI Taxonomy" id="467210"/>
    <lineage>
        <taxon>Bacteria</taxon>
        <taxon>Bacillati</taxon>
        <taxon>Bacillota</taxon>
        <taxon>Clostridia</taxon>
        <taxon>Lachnospirales</taxon>
        <taxon>Lachnospiraceae</taxon>
        <taxon>Lachnoanaerobaculum</taxon>
    </lineage>
</organism>
<reference evidence="2" key="1">
    <citation type="submission" date="2016-01" db="EMBL/GenBank/DDBJ databases">
        <authorList>
            <person name="Mitreva M."/>
            <person name="Pepin K.H."/>
            <person name="Mihindukulasuriya K.A."/>
            <person name="Fulton R."/>
            <person name="Fronick C."/>
            <person name="O'Laughlin M."/>
            <person name="Miner T."/>
            <person name="Herter B."/>
            <person name="Rosa B.A."/>
            <person name="Cordes M."/>
            <person name="Tomlinson C."/>
            <person name="Wollam A."/>
            <person name="Palsikar V.B."/>
            <person name="Mardis E.R."/>
            <person name="Wilson R.K."/>
        </authorList>
    </citation>
    <scope>NUCLEOTIDE SEQUENCE [LARGE SCALE GENOMIC DNA]</scope>
    <source>
        <strain evidence="2">DNF00896</strain>
    </source>
</reference>
<sequence length="123" mass="13632">MVDAWKQARKAIESRYKGLCDILEKRKVKDEVTKATVLKDMAVLSNQPCRLSYSSSGTANQTDTVSNIEQTIKLFIAPEIKIAPGSKLRITQNGVTTDYISSGVPAVYETHQEVSLELEKENA</sequence>
<evidence type="ECO:0000313" key="1">
    <source>
        <dbReference type="EMBL" id="KXB54486.1"/>
    </source>
</evidence>
<dbReference type="STRING" id="467210.HMPREF1866_02338"/>
<name>A0A133ZGE7_9FIRM</name>
<proteinExistence type="predicted"/>
<evidence type="ECO:0008006" key="3">
    <source>
        <dbReference type="Google" id="ProtNLM"/>
    </source>
</evidence>
<protein>
    <recommendedName>
        <fullName evidence="3">Phage protein</fullName>
    </recommendedName>
</protein>
<dbReference type="RefSeq" id="WP_060931931.1">
    <property type="nucleotide sequence ID" value="NZ_KQ959842.1"/>
</dbReference>
<dbReference type="OrthoDB" id="2942871at2"/>
<accession>A0A133ZGE7</accession>
<dbReference type="EMBL" id="LSDA01000126">
    <property type="protein sequence ID" value="KXB54486.1"/>
    <property type="molecule type" value="Genomic_DNA"/>
</dbReference>
<dbReference type="AlphaFoldDB" id="A0A133ZGE7"/>
<comment type="caution">
    <text evidence="1">The sequence shown here is derived from an EMBL/GenBank/DDBJ whole genome shotgun (WGS) entry which is preliminary data.</text>
</comment>
<gene>
    <name evidence="1" type="ORF">HMPREF1866_02338</name>
</gene>
<dbReference type="Proteomes" id="UP000070394">
    <property type="component" value="Unassembled WGS sequence"/>
</dbReference>